<comment type="caution">
    <text evidence="2">The sequence shown here is derived from an EMBL/GenBank/DDBJ whole genome shotgun (WGS) entry which is preliminary data.</text>
</comment>
<gene>
    <name evidence="2" type="ORF">WL29_23015</name>
</gene>
<name>A0A106QDR2_9BURK</name>
<evidence type="ECO:0000313" key="2">
    <source>
        <dbReference type="EMBL" id="KWA84234.1"/>
    </source>
</evidence>
<dbReference type="EMBL" id="LPHD01000049">
    <property type="protein sequence ID" value="KWA84234.1"/>
    <property type="molecule type" value="Genomic_DNA"/>
</dbReference>
<organism evidence="2 3">
    <name type="scientific">Burkholderia ubonensis</name>
    <dbReference type="NCBI Taxonomy" id="101571"/>
    <lineage>
        <taxon>Bacteria</taxon>
        <taxon>Pseudomonadati</taxon>
        <taxon>Pseudomonadota</taxon>
        <taxon>Betaproteobacteria</taxon>
        <taxon>Burkholderiales</taxon>
        <taxon>Burkholderiaceae</taxon>
        <taxon>Burkholderia</taxon>
        <taxon>Burkholderia cepacia complex</taxon>
    </lineage>
</organism>
<proteinExistence type="predicted"/>
<feature type="region of interest" description="Disordered" evidence="1">
    <location>
        <begin position="12"/>
        <end position="31"/>
    </location>
</feature>
<dbReference type="Proteomes" id="UP000060630">
    <property type="component" value="Unassembled WGS sequence"/>
</dbReference>
<protein>
    <submittedName>
        <fullName evidence="2">Uncharacterized protein</fullName>
    </submittedName>
</protein>
<evidence type="ECO:0000313" key="3">
    <source>
        <dbReference type="Proteomes" id="UP000060630"/>
    </source>
</evidence>
<sequence length="312" mass="35390">MTFQQAKTEFLKQVQNEPCDGQRNHEEQNAAGRPHIQNWEVPSTQAVFHAVRVTGKLARRHRKLILIDGYHRLSHWFGANECPFPNLVVIVHELAADTDEDLMERVDALARTIDSKFAVKTNTDRWCAALRSAGLTESVSKAYKVGFRANSFFKRVLKSPNDSMLKLTVRAKDDLHVHGLMDQLFATSETEMTKANATEYFHAGVQTALFYGLRKLPEEKGAIAVEHLATMLQKLNRATTSAAYRAFVLTPETEMMYAKLVELASPEQKKRLRAIGNREDYYNAVIQQLQPLMDAFCNSLVKAGKKRIRKVV</sequence>
<reference evidence="2 3" key="1">
    <citation type="submission" date="2015-11" db="EMBL/GenBank/DDBJ databases">
        <title>Expanding the genomic diversity of Burkholderia species for the development of highly accurate diagnostics.</title>
        <authorList>
            <person name="Sahl J."/>
            <person name="Keim P."/>
            <person name="Wagner D."/>
        </authorList>
    </citation>
    <scope>NUCLEOTIDE SEQUENCE [LARGE SCALE GENOMIC DNA]</scope>
    <source>
        <strain evidence="2 3">MSMB2087WGS</strain>
    </source>
</reference>
<evidence type="ECO:0000256" key="1">
    <source>
        <dbReference type="SAM" id="MobiDB-lite"/>
    </source>
</evidence>
<dbReference type="AlphaFoldDB" id="A0A106QDR2"/>
<accession>A0A106QDR2</accession>